<evidence type="ECO:0000313" key="3">
    <source>
        <dbReference type="Proteomes" id="UP001354989"/>
    </source>
</evidence>
<evidence type="ECO:0000313" key="2">
    <source>
        <dbReference type="EMBL" id="BDD02367.1"/>
    </source>
</evidence>
<organism evidence="2 3">
    <name type="scientific">Persicobacter psychrovividus</name>
    <dbReference type="NCBI Taxonomy" id="387638"/>
    <lineage>
        <taxon>Bacteria</taxon>
        <taxon>Pseudomonadati</taxon>
        <taxon>Bacteroidota</taxon>
        <taxon>Cytophagia</taxon>
        <taxon>Cytophagales</taxon>
        <taxon>Persicobacteraceae</taxon>
        <taxon>Persicobacter</taxon>
    </lineage>
</organism>
<keyword evidence="1" id="KW-1133">Transmembrane helix</keyword>
<keyword evidence="2" id="KW-0614">Plasmid</keyword>
<reference evidence="2 3" key="1">
    <citation type="submission" date="2021-12" db="EMBL/GenBank/DDBJ databases">
        <title>Genome sequencing of bacteria with rrn-lacking chromosome and rrn-plasmid.</title>
        <authorList>
            <person name="Anda M."/>
            <person name="Iwasaki W."/>
        </authorList>
    </citation>
    <scope>NUCLEOTIDE SEQUENCE [LARGE SCALE GENOMIC DNA]</scope>
    <source>
        <strain evidence="2 3">NBRC 101262</strain>
        <plasmid evidence="2 3">pPP9</plasmid>
    </source>
</reference>
<sequence length="91" mass="10402">MELILCRFCLIAQNGLKILGVICPLVALVKQIEQVYRLKAGTNILLKFNNLLILLGTFFSCKWIYATGIIKRFHDSSKAYFWFSTKPSDIS</sequence>
<accession>A0ABN6LLP7</accession>
<dbReference type="Proteomes" id="UP001354989">
    <property type="component" value="Plasmid pPP9"/>
</dbReference>
<feature type="transmembrane region" description="Helical" evidence="1">
    <location>
        <begin position="44"/>
        <end position="65"/>
    </location>
</feature>
<keyword evidence="1" id="KW-0472">Membrane</keyword>
<keyword evidence="3" id="KW-1185">Reference proteome</keyword>
<proteinExistence type="predicted"/>
<dbReference type="EMBL" id="AP025301">
    <property type="protein sequence ID" value="BDD02367.1"/>
    <property type="molecule type" value="Genomic_DNA"/>
</dbReference>
<evidence type="ECO:0000256" key="1">
    <source>
        <dbReference type="SAM" id="Phobius"/>
    </source>
</evidence>
<keyword evidence="1" id="KW-0812">Transmembrane</keyword>
<protein>
    <submittedName>
        <fullName evidence="2">Uncharacterized protein</fullName>
    </submittedName>
</protein>
<gene>
    <name evidence="2" type="ORF">PEPS_46470</name>
</gene>
<geneLocation type="plasmid" evidence="2 3">
    <name>pPP9</name>
</geneLocation>
<name>A0ABN6LLP7_9BACT</name>